<dbReference type="Pfam" id="PF00639">
    <property type="entry name" value="Rotamase"/>
    <property type="match status" value="1"/>
</dbReference>
<dbReference type="Proteomes" id="UP000029079">
    <property type="component" value="Chromosome"/>
</dbReference>
<keyword evidence="7 11" id="KW-0472">Membrane</keyword>
<keyword evidence="5 11" id="KW-0732">Signal</keyword>
<dbReference type="OrthoDB" id="14196at2"/>
<name>A0A075TW55_9LACO</name>
<dbReference type="Gene3D" id="3.10.50.40">
    <property type="match status" value="1"/>
</dbReference>
<evidence type="ECO:0000256" key="4">
    <source>
        <dbReference type="ARBA" id="ARBA00022475"/>
    </source>
</evidence>
<evidence type="ECO:0000256" key="7">
    <source>
        <dbReference type="ARBA" id="ARBA00023136"/>
    </source>
</evidence>
<dbReference type="KEGG" id="wce:WS08_0865"/>
<dbReference type="PANTHER" id="PTHR47245">
    <property type="entry name" value="PEPTIDYLPROLYL ISOMERASE"/>
    <property type="match status" value="1"/>
</dbReference>
<evidence type="ECO:0000259" key="12">
    <source>
        <dbReference type="PROSITE" id="PS50198"/>
    </source>
</evidence>
<keyword evidence="9 11" id="KW-0413">Isomerase</keyword>
<comment type="similarity">
    <text evidence="3 11">Belongs to the PrsA family.</text>
</comment>
<proteinExistence type="inferred from homology"/>
<comment type="function">
    <text evidence="11">Plays a major role in protein secretion by helping the post-translocational extracellular folding of several secreted proteins.</text>
</comment>
<dbReference type="EC" id="5.2.1.8" evidence="11"/>
<dbReference type="AlphaFoldDB" id="A0A075TW55"/>
<keyword evidence="6 11" id="KW-0697">Rotamase</keyword>
<dbReference type="PANTHER" id="PTHR47245:SF1">
    <property type="entry name" value="FOLDASE PROTEIN PRSA"/>
    <property type="match status" value="1"/>
</dbReference>
<dbReference type="KEGG" id="wci:WS105_0928"/>
<evidence type="ECO:0000256" key="11">
    <source>
        <dbReference type="HAMAP-Rule" id="MF_01145"/>
    </source>
</evidence>
<dbReference type="HAMAP" id="MF_01145">
    <property type="entry name" value="Foldase_PrsA"/>
    <property type="match status" value="1"/>
</dbReference>
<dbReference type="SUPFAM" id="SSF109998">
    <property type="entry name" value="Triger factor/SurA peptide-binding domain-like"/>
    <property type="match status" value="1"/>
</dbReference>
<dbReference type="EMBL" id="CP009223">
    <property type="protein sequence ID" value="AIM63183.1"/>
    <property type="molecule type" value="Genomic_DNA"/>
</dbReference>
<keyword evidence="4 11" id="KW-1003">Cell membrane</keyword>
<evidence type="ECO:0000256" key="3">
    <source>
        <dbReference type="ARBA" id="ARBA00006071"/>
    </source>
</evidence>
<evidence type="ECO:0000256" key="2">
    <source>
        <dbReference type="ARBA" id="ARBA00004193"/>
    </source>
</evidence>
<accession>A0A075TW55</accession>
<dbReference type="InterPro" id="IPR027304">
    <property type="entry name" value="Trigger_fact/SurA_dom_sf"/>
</dbReference>
<evidence type="ECO:0000313" key="13">
    <source>
        <dbReference type="EMBL" id="AIM63183.1"/>
    </source>
</evidence>
<evidence type="ECO:0000256" key="5">
    <source>
        <dbReference type="ARBA" id="ARBA00022729"/>
    </source>
</evidence>
<evidence type="ECO:0000256" key="9">
    <source>
        <dbReference type="ARBA" id="ARBA00023235"/>
    </source>
</evidence>
<dbReference type="InterPro" id="IPR000297">
    <property type="entry name" value="PPIase_PpiC"/>
</dbReference>
<keyword evidence="10" id="KW-0449">Lipoprotein</keyword>
<evidence type="ECO:0000256" key="8">
    <source>
        <dbReference type="ARBA" id="ARBA00023139"/>
    </source>
</evidence>
<keyword evidence="14" id="KW-1185">Reference proteome</keyword>
<dbReference type="GO" id="GO:0006457">
    <property type="term" value="P:protein folding"/>
    <property type="evidence" value="ECO:0007669"/>
    <property type="project" value="UniProtKB-UniRule"/>
</dbReference>
<dbReference type="PATRIC" id="fig|759620.7.peg.892"/>
<comment type="catalytic activity">
    <reaction evidence="1 11">
        <text>[protein]-peptidylproline (omega=180) = [protein]-peptidylproline (omega=0)</text>
        <dbReference type="Rhea" id="RHEA:16237"/>
        <dbReference type="Rhea" id="RHEA-COMP:10747"/>
        <dbReference type="Rhea" id="RHEA-COMP:10748"/>
        <dbReference type="ChEBI" id="CHEBI:83833"/>
        <dbReference type="ChEBI" id="CHEBI:83834"/>
        <dbReference type="EC" id="5.2.1.8"/>
    </reaction>
</comment>
<evidence type="ECO:0000256" key="6">
    <source>
        <dbReference type="ARBA" id="ARBA00023110"/>
    </source>
</evidence>
<dbReference type="PROSITE" id="PS50198">
    <property type="entry name" value="PPIC_PPIASE_2"/>
    <property type="match status" value="1"/>
</dbReference>
<evidence type="ECO:0000256" key="10">
    <source>
        <dbReference type="ARBA" id="ARBA00023288"/>
    </source>
</evidence>
<organism evidence="13 14">
    <name type="scientific">Weissella ceti</name>
    <dbReference type="NCBI Taxonomy" id="759620"/>
    <lineage>
        <taxon>Bacteria</taxon>
        <taxon>Bacillati</taxon>
        <taxon>Bacillota</taxon>
        <taxon>Bacilli</taxon>
        <taxon>Lactobacillales</taxon>
        <taxon>Lactobacillaceae</taxon>
        <taxon>Weissella</taxon>
    </lineage>
</organism>
<feature type="domain" description="PpiC" evidence="12">
    <location>
        <begin position="139"/>
        <end position="231"/>
    </location>
</feature>
<dbReference type="GO" id="GO:0005886">
    <property type="term" value="C:plasma membrane"/>
    <property type="evidence" value="ECO:0007669"/>
    <property type="project" value="UniProtKB-SubCell"/>
</dbReference>
<protein>
    <recommendedName>
        <fullName evidence="11">Foldase protein PrsA</fullName>
        <ecNumber evidence="11">5.2.1.8</ecNumber>
    </recommendedName>
</protein>
<dbReference type="STRING" id="759620.WS105_0928"/>
<dbReference type="InterPro" id="IPR050245">
    <property type="entry name" value="PrsA_foldase"/>
</dbReference>
<reference evidence="14" key="2">
    <citation type="submission" date="2014-08" db="EMBL/GenBank/DDBJ databases">
        <title>Complete genome of Weissella ceti strain WS74 isolated from diseased rainbow trout in Brazil.</title>
        <authorList>
            <person name="Figueiredo H.C.P."/>
            <person name="Leal C.A.G."/>
            <person name="Pereira F.L."/>
            <person name="Soares S.C."/>
            <person name="Dorella F.A."/>
            <person name="Carvalho A.F."/>
            <person name="Azevedo V.A.C."/>
        </authorList>
    </citation>
    <scope>NUCLEOTIDE SEQUENCE [LARGE SCALE GENOMIC DNA]</scope>
    <source>
        <strain evidence="14">WS74</strain>
    </source>
</reference>
<dbReference type="SUPFAM" id="SSF54534">
    <property type="entry name" value="FKBP-like"/>
    <property type="match status" value="1"/>
</dbReference>
<dbReference type="InterPro" id="IPR046357">
    <property type="entry name" value="PPIase_dom_sf"/>
</dbReference>
<dbReference type="GO" id="GO:0003755">
    <property type="term" value="F:peptidyl-prolyl cis-trans isomerase activity"/>
    <property type="evidence" value="ECO:0007669"/>
    <property type="project" value="UniProtKB-UniRule"/>
</dbReference>
<reference evidence="13 14" key="1">
    <citation type="journal article" date="2014" name="Genome Announc.">
        <title>Complete Genome Sequences of Fish Pathogenic Weissella ceti Strains WS74 and WS105.</title>
        <authorList>
            <person name="Figueiredo H.C."/>
            <person name="Leal C.A."/>
            <person name="Dorella F.A."/>
            <person name="Carvalho A.F."/>
            <person name="Soares S.C."/>
            <person name="Pereira F.L."/>
            <person name="Azevedo V.A."/>
        </authorList>
    </citation>
    <scope>NUCLEOTIDE SEQUENCE [LARGE SCALE GENOMIC DNA]</scope>
    <source>
        <strain evidence="13 14">WS74</strain>
    </source>
</reference>
<gene>
    <name evidence="11" type="primary">prsA</name>
    <name evidence="13" type="ORF">WS74_0931</name>
</gene>
<sequence length="304" mass="33139">MWKKFIAILIVLGGGVGLAVWGAGPATVATTSAGNVTEKAFYDNVKNTPTGQKALADMIVTDVLEKAYGKDVSNKDVNKKYDEERKNMGDMFEQQLQAAGMTTDMFKDAVKLQMLQEAAVAANTDVSDKTLKEEYKDFTPNVNVSVINVEKKEQAEDIIKKLDDKGDFAELAKKESKSAEAADGGKMEAFNSYTTTQEKDFNKAAFGLKKGEYTTSPVKTSTGYAVIKMDSRDENKSFEDVKDQMKAGKIKAAQTNPETMNAIVGEELGKSDVNIKDNDLKNVLSKYTQAAATKKADEAKAKSK</sequence>
<evidence type="ECO:0000313" key="14">
    <source>
        <dbReference type="Proteomes" id="UP000029079"/>
    </source>
</evidence>
<keyword evidence="8" id="KW-0564">Palmitate</keyword>
<dbReference type="InterPro" id="IPR023059">
    <property type="entry name" value="Foldase_PrsA"/>
</dbReference>
<dbReference type="KEGG" id="wct:WS74_0931"/>
<evidence type="ECO:0000256" key="1">
    <source>
        <dbReference type="ARBA" id="ARBA00000971"/>
    </source>
</evidence>
<dbReference type="RefSeq" id="WP_009496290.1">
    <property type="nucleotide sequence ID" value="NZ_CP009223.1"/>
</dbReference>
<comment type="subcellular location">
    <subcellularLocation>
        <location evidence="2">Cell membrane</location>
        <topology evidence="2">Lipid-anchor</topology>
    </subcellularLocation>
</comment>